<dbReference type="Proteomes" id="UP000033116">
    <property type="component" value="Chromosome"/>
</dbReference>
<dbReference type="AlphaFoldDB" id="A0A0E3RA94"/>
<dbReference type="FunFam" id="2.60.40.10:FF:000270">
    <property type="entry name" value="Cell surface protein"/>
    <property type="match status" value="1"/>
</dbReference>
<dbReference type="NCBIfam" id="TIGR03804">
    <property type="entry name" value="para_beta_helix"/>
    <property type="match status" value="1"/>
</dbReference>
<dbReference type="InterPro" id="IPR007742">
    <property type="entry name" value="NosD_dom"/>
</dbReference>
<keyword evidence="2" id="KW-1133">Transmembrane helix</keyword>
<feature type="region of interest" description="Disordered" evidence="1">
    <location>
        <begin position="741"/>
        <end position="763"/>
    </location>
</feature>
<dbReference type="InterPro" id="IPR011050">
    <property type="entry name" value="Pectin_lyase_fold/virulence"/>
</dbReference>
<dbReference type="InterPro" id="IPR022409">
    <property type="entry name" value="PKD/Chitinase_dom"/>
</dbReference>
<dbReference type="Pfam" id="PF05048">
    <property type="entry name" value="NosD"/>
    <property type="match status" value="1"/>
</dbReference>
<dbReference type="PROSITE" id="PS50093">
    <property type="entry name" value="PKD"/>
    <property type="match status" value="2"/>
</dbReference>
<dbReference type="SUPFAM" id="SSF51126">
    <property type="entry name" value="Pectin lyase-like"/>
    <property type="match status" value="1"/>
</dbReference>
<dbReference type="Gene3D" id="2.160.20.10">
    <property type="entry name" value="Single-stranded right-handed beta-helix, Pectin lyase-like"/>
    <property type="match status" value="1"/>
</dbReference>
<dbReference type="InterPro" id="IPR006626">
    <property type="entry name" value="PbH1"/>
</dbReference>
<name>A0A0E3RA94_METMZ</name>
<dbReference type="InterPro" id="IPR012334">
    <property type="entry name" value="Pectin_lyas_fold"/>
</dbReference>
<evidence type="ECO:0000256" key="2">
    <source>
        <dbReference type="SAM" id="Phobius"/>
    </source>
</evidence>
<organism evidence="4 5">
    <name type="scientific">Methanosarcina mazei SarPi</name>
    <dbReference type="NCBI Taxonomy" id="1434115"/>
    <lineage>
        <taxon>Archaea</taxon>
        <taxon>Methanobacteriati</taxon>
        <taxon>Methanobacteriota</taxon>
        <taxon>Stenosarchaea group</taxon>
        <taxon>Methanomicrobia</taxon>
        <taxon>Methanosarcinales</taxon>
        <taxon>Methanosarcinaceae</taxon>
        <taxon>Methanosarcina</taxon>
    </lineage>
</organism>
<dbReference type="Gene3D" id="2.60.40.10">
    <property type="entry name" value="Immunoglobulins"/>
    <property type="match status" value="2"/>
</dbReference>
<dbReference type="SUPFAM" id="SSF49299">
    <property type="entry name" value="PKD domain"/>
    <property type="match status" value="2"/>
</dbReference>
<feature type="compositionally biased region" description="Polar residues" evidence="1">
    <location>
        <begin position="749"/>
        <end position="758"/>
    </location>
</feature>
<feature type="compositionally biased region" description="Low complexity" evidence="1">
    <location>
        <begin position="519"/>
        <end position="538"/>
    </location>
</feature>
<dbReference type="InterPro" id="IPR022441">
    <property type="entry name" value="Para_beta_helix_rpt-2"/>
</dbReference>
<feature type="domain" description="PKD" evidence="3">
    <location>
        <begin position="374"/>
        <end position="428"/>
    </location>
</feature>
<proteinExistence type="predicted"/>
<dbReference type="InterPro" id="IPR000601">
    <property type="entry name" value="PKD_dom"/>
</dbReference>
<evidence type="ECO:0000256" key="1">
    <source>
        <dbReference type="SAM" id="MobiDB-lite"/>
    </source>
</evidence>
<evidence type="ECO:0000313" key="5">
    <source>
        <dbReference type="Proteomes" id="UP000033116"/>
    </source>
</evidence>
<dbReference type="Pfam" id="PF18911">
    <property type="entry name" value="PKD_4"/>
    <property type="match status" value="2"/>
</dbReference>
<dbReference type="EMBL" id="CP009511">
    <property type="protein sequence ID" value="AKB60857.1"/>
    <property type="molecule type" value="Genomic_DNA"/>
</dbReference>
<keyword evidence="2" id="KW-0812">Transmembrane</keyword>
<dbReference type="InterPro" id="IPR013783">
    <property type="entry name" value="Ig-like_fold"/>
</dbReference>
<feature type="domain" description="PKD" evidence="3">
    <location>
        <begin position="472"/>
        <end position="514"/>
    </location>
</feature>
<evidence type="ECO:0000313" key="4">
    <source>
        <dbReference type="EMBL" id="AKB60857.1"/>
    </source>
</evidence>
<dbReference type="InterPro" id="IPR035986">
    <property type="entry name" value="PKD_dom_sf"/>
</dbReference>
<dbReference type="PANTHER" id="PTHR36842">
    <property type="entry name" value="PROTEIN TOLB HOMOLOG"/>
    <property type="match status" value="1"/>
</dbReference>
<feature type="region of interest" description="Disordered" evidence="1">
    <location>
        <begin position="518"/>
        <end position="571"/>
    </location>
</feature>
<dbReference type="SMART" id="SM00089">
    <property type="entry name" value="PKD"/>
    <property type="match status" value="2"/>
</dbReference>
<feature type="compositionally biased region" description="Gly residues" evidence="1">
    <location>
        <begin position="539"/>
        <end position="566"/>
    </location>
</feature>
<dbReference type="NCBIfam" id="TIGR04213">
    <property type="entry name" value="PGF_pre_PGF"/>
    <property type="match status" value="1"/>
</dbReference>
<dbReference type="PANTHER" id="PTHR36842:SF1">
    <property type="entry name" value="PROTEIN TOLB"/>
    <property type="match status" value="1"/>
</dbReference>
<protein>
    <submittedName>
        <fullName evidence="4">Cell surface protein</fullName>
    </submittedName>
</protein>
<evidence type="ECO:0000259" key="3">
    <source>
        <dbReference type="PROSITE" id="PS50093"/>
    </source>
</evidence>
<keyword evidence="2" id="KW-0472">Membrane</keyword>
<dbReference type="HOGENOM" id="CLU_009318_4_0_2"/>
<feature type="transmembrane region" description="Helical" evidence="2">
    <location>
        <begin position="770"/>
        <end position="788"/>
    </location>
</feature>
<gene>
    <name evidence="4" type="ORF">MSMAP_0872</name>
</gene>
<reference evidence="4 5" key="1">
    <citation type="submission" date="2014-07" db="EMBL/GenBank/DDBJ databases">
        <title>Methanogenic archaea and the global carbon cycle.</title>
        <authorList>
            <person name="Henriksen J.R."/>
            <person name="Luke J."/>
            <person name="Reinhart S."/>
            <person name="Benedict M.N."/>
            <person name="Youngblut N.D."/>
            <person name="Metcalf M.E."/>
            <person name="Whitaker R.J."/>
            <person name="Metcalf W.W."/>
        </authorList>
    </citation>
    <scope>NUCLEOTIDE SEQUENCE [LARGE SCALE GENOMIC DNA]</scope>
    <source>
        <strain evidence="4 5">SarPi</strain>
    </source>
</reference>
<sequence>MSYHCSSCAKKFSGVFLVWKMKRELSILFTLVLAFQVITTGSAEATTLYVDDDGTGNYTTIQSAVNAAVNGDTIIVNPGTYEGDITLDTSSLRIQSQSGNPEDTVIQGNGFYLTQNAQRIAIKGFTLKGTGSSYAIALEEYADSIIENNIILDHGTGIDTNIYSTFTINDNDISSCGTGIYVGECYFNAIINNNRVSKCGTGITVGDLGYPQIESNIIAENGQGIALMYEGGATIVGNTITSNKESGIFHNGHGGSTIYNNNFYNSNNIIFGEYHDFPDMWNTTRTAENNIVGGPYIAGNYWAKPDGKGFSQTHYDLNGDGIAEQPYYIDEKEIDYLPLVTPGTETEPVLPEADFRANTTYGSVPLTVAFTDLSKNAVSWRWDFNDNGKYDSVEQNPVFVYGYPADFTVNLTVINENGTSTKTAVITVLKKEAPILPAANFNANTTTGYPPLSVLFTDLSQNAASRSWDANGDGIKDSGETSFVYVYNTAGTYTSNLTVSNSNGTASKTATIIVLEATNSGGSSNDGSNEGGSSNDGSNEGGSSSGGSSSGGSSSGSSSGGGGGGSPEPARNVKTKEISQTFIQNGKAVKFDFTKNATCVVYVGFDPKKNAGKTTTIVEELKSKSTLVSKIPGGETYKSFNVWVGNSGFASSKNIENPVICFKVEKSWIRDKNIDPDSIVLNRYSDKKWSKLEAKLSEEDDKFLYFIAHVPGFSFFVITGEAAGSAGNISREENGLETRALQGEDDGTAGSNAGTNSGQKEKMKFPDASPVYSIAGILLLSLICILIYKTIPK</sequence>
<accession>A0A0E3RA94</accession>
<dbReference type="PATRIC" id="fig|1434115.4.peg.1085"/>
<dbReference type="CDD" id="cd00146">
    <property type="entry name" value="PKD"/>
    <property type="match status" value="2"/>
</dbReference>
<dbReference type="InterPro" id="IPR026453">
    <property type="entry name" value="PGF_pre_PGF"/>
</dbReference>
<dbReference type="SMART" id="SM00710">
    <property type="entry name" value="PbH1"/>
    <property type="match status" value="6"/>
</dbReference>